<organism evidence="3 4">
    <name type="scientific">Ohtaekwangia koreensis</name>
    <dbReference type="NCBI Taxonomy" id="688867"/>
    <lineage>
        <taxon>Bacteria</taxon>
        <taxon>Pseudomonadati</taxon>
        <taxon>Bacteroidota</taxon>
        <taxon>Cytophagia</taxon>
        <taxon>Cytophagales</taxon>
        <taxon>Fulvivirgaceae</taxon>
        <taxon>Ohtaekwangia</taxon>
    </lineage>
</organism>
<dbReference type="Pfam" id="PF13579">
    <property type="entry name" value="Glyco_trans_4_4"/>
    <property type="match status" value="1"/>
</dbReference>
<dbReference type="InterPro" id="IPR001296">
    <property type="entry name" value="Glyco_trans_1"/>
</dbReference>
<dbReference type="InterPro" id="IPR028098">
    <property type="entry name" value="Glyco_trans_4-like_N"/>
</dbReference>
<reference evidence="3 4" key="1">
    <citation type="submission" date="2017-02" db="EMBL/GenBank/DDBJ databases">
        <authorList>
            <person name="Peterson S.W."/>
        </authorList>
    </citation>
    <scope>NUCLEOTIDE SEQUENCE [LARGE SCALE GENOMIC DNA]</scope>
    <source>
        <strain evidence="3 4">DSM 25262</strain>
    </source>
</reference>
<dbReference type="Gene3D" id="3.40.50.2000">
    <property type="entry name" value="Glycogen Phosphorylase B"/>
    <property type="match status" value="2"/>
</dbReference>
<protein>
    <submittedName>
        <fullName evidence="3">Glycosyltransferase involved in cell wall bisynthesis</fullName>
    </submittedName>
</protein>
<dbReference type="EMBL" id="FUZU01000002">
    <property type="protein sequence ID" value="SKC75788.1"/>
    <property type="molecule type" value="Genomic_DNA"/>
</dbReference>
<feature type="domain" description="Glycosyltransferase subfamily 4-like N-terminal" evidence="2">
    <location>
        <begin position="16"/>
        <end position="185"/>
    </location>
</feature>
<evidence type="ECO:0000259" key="1">
    <source>
        <dbReference type="Pfam" id="PF00534"/>
    </source>
</evidence>
<evidence type="ECO:0000313" key="3">
    <source>
        <dbReference type="EMBL" id="SKC75788.1"/>
    </source>
</evidence>
<dbReference type="Pfam" id="PF00534">
    <property type="entry name" value="Glycos_transf_1"/>
    <property type="match status" value="1"/>
</dbReference>
<feature type="domain" description="Glycosyl transferase family 1" evidence="1">
    <location>
        <begin position="209"/>
        <end position="368"/>
    </location>
</feature>
<dbReference type="PANTHER" id="PTHR45947">
    <property type="entry name" value="SULFOQUINOVOSYL TRANSFERASE SQD2"/>
    <property type="match status" value="1"/>
</dbReference>
<evidence type="ECO:0000259" key="2">
    <source>
        <dbReference type="Pfam" id="PF13579"/>
    </source>
</evidence>
<dbReference type="Proteomes" id="UP000190961">
    <property type="component" value="Unassembled WGS sequence"/>
</dbReference>
<keyword evidence="3" id="KW-0808">Transferase</keyword>
<accession>A0A1T5LK02</accession>
<dbReference type="CDD" id="cd03794">
    <property type="entry name" value="GT4_WbuB-like"/>
    <property type="match status" value="1"/>
</dbReference>
<dbReference type="InterPro" id="IPR050194">
    <property type="entry name" value="Glycosyltransferase_grp1"/>
</dbReference>
<gene>
    <name evidence="3" type="ORF">SAMN05660236_3298</name>
</gene>
<proteinExistence type="predicted"/>
<dbReference type="STRING" id="688867.SAMN05660236_3298"/>
<name>A0A1T5LK02_9BACT</name>
<keyword evidence="4" id="KW-1185">Reference proteome</keyword>
<dbReference type="OrthoDB" id="9811902at2"/>
<dbReference type="SUPFAM" id="SSF53756">
    <property type="entry name" value="UDP-Glycosyltransferase/glycogen phosphorylase"/>
    <property type="match status" value="1"/>
</dbReference>
<evidence type="ECO:0000313" key="4">
    <source>
        <dbReference type="Proteomes" id="UP000190961"/>
    </source>
</evidence>
<dbReference type="PANTHER" id="PTHR45947:SF3">
    <property type="entry name" value="SULFOQUINOVOSYL TRANSFERASE SQD2"/>
    <property type="match status" value="1"/>
</dbReference>
<dbReference type="RefSeq" id="WP_079687837.1">
    <property type="nucleotide sequence ID" value="NZ_FUZU01000002.1"/>
</dbReference>
<dbReference type="GO" id="GO:0016758">
    <property type="term" value="F:hexosyltransferase activity"/>
    <property type="evidence" value="ECO:0007669"/>
    <property type="project" value="TreeGrafter"/>
</dbReference>
<dbReference type="AlphaFoldDB" id="A0A1T5LK02"/>
<sequence length="393" mass="44328">MKVLILHQHFNTPQKGGALRSYYLAKALTDQGIHTVVITGHNENVQRVETIEGIEVHYLPIPYQNQFGFYKRSVSFLKYIMQSVRVAGTIKDVDLCYAISVPLTIGLAALWIKKRFKIPYIFEVGDLWPDAPIQIGVIKNYFLKQSLYSLEKYIYEEANSVVALSPMIKAAIEKKSSGKKVHLITNMADTDFYYPESKDPALEAKYSVQGKFVVSYIGAIGYANGLDYFLECARNCQKASLPVHFLLCGDGGMANRLRESTARIQLSNLTFVPFTNRDGVKELMNITDASFICYRPLPILETGSPNKYFDGLAAGKLIVVNFGGWIKEEIEKYSCGFYSDPKHPTAFVQKIQVYIADKKLLKQSQQASRLLAEEKYSRTKLSNEFASILKSGR</sequence>